<dbReference type="Proteomes" id="UP000265560">
    <property type="component" value="Chromosome"/>
</dbReference>
<evidence type="ECO:0000313" key="2">
    <source>
        <dbReference type="Proteomes" id="UP000265560"/>
    </source>
</evidence>
<sequence length="96" mass="10455">MGNRGAFPILLVVASLLLGGCTRSLMEDSWPVPPDDIVKYPPPQLAPDPAKFEQLSLAADHAEGLRALINTHSTDSGKRDWASHARDYCGRRWGDG</sequence>
<gene>
    <name evidence="1" type="ORF">D3880_10615</name>
</gene>
<protein>
    <submittedName>
        <fullName evidence="1">Uncharacterized protein</fullName>
    </submittedName>
</protein>
<name>A0A385Z5L7_9PSED</name>
<dbReference type="AlphaFoldDB" id="A0A385Z5L7"/>
<keyword evidence="2" id="KW-1185">Reference proteome</keyword>
<dbReference type="PROSITE" id="PS51257">
    <property type="entry name" value="PROKAR_LIPOPROTEIN"/>
    <property type="match status" value="1"/>
</dbReference>
<organism evidence="1 2">
    <name type="scientific">Pseudomonas cavernae</name>
    <dbReference type="NCBI Taxonomy" id="2320867"/>
    <lineage>
        <taxon>Bacteria</taxon>
        <taxon>Pseudomonadati</taxon>
        <taxon>Pseudomonadota</taxon>
        <taxon>Gammaproteobacteria</taxon>
        <taxon>Pseudomonadales</taxon>
        <taxon>Pseudomonadaceae</taxon>
        <taxon>Pseudomonas</taxon>
    </lineage>
</organism>
<accession>A0A385Z5L7</accession>
<proteinExistence type="predicted"/>
<reference evidence="2" key="1">
    <citation type="submission" date="2018-09" db="EMBL/GenBank/DDBJ databases">
        <authorList>
            <person name="Zhu H."/>
        </authorList>
    </citation>
    <scope>NUCLEOTIDE SEQUENCE [LARGE SCALE GENOMIC DNA]</scope>
    <source>
        <strain evidence="2">K2W31S-8</strain>
    </source>
</reference>
<dbReference type="OrthoDB" id="10010776at2"/>
<dbReference type="KEGG" id="pcav:D3880_10615"/>
<dbReference type="EMBL" id="CP032419">
    <property type="protein sequence ID" value="AYC32802.1"/>
    <property type="molecule type" value="Genomic_DNA"/>
</dbReference>
<evidence type="ECO:0000313" key="1">
    <source>
        <dbReference type="EMBL" id="AYC32802.1"/>
    </source>
</evidence>